<reference evidence="2" key="1">
    <citation type="submission" date="2022-10" db="EMBL/GenBank/DDBJ databases">
        <title>The WGS of Solirubrobacter sp. CPCC 204708.</title>
        <authorList>
            <person name="Jiang Z."/>
        </authorList>
    </citation>
    <scope>NUCLEOTIDE SEQUENCE</scope>
    <source>
        <strain evidence="2">CPCC 204708</strain>
    </source>
</reference>
<sequence length="282" mass="29260">MTIRDLATVALSEHSFAVEDESFDTGALRSRLALALERAAVPTEQVWAVGIGYDEDVDPPDPTVFTGAPVLVDRHVNLLALAEQWTHWRSVEHLLYVSVGETIGSGIVSCGRVHHGARGAAGGIGHIRVRGHEDVLCPCGNTSCLEAVVGGRALAEQLRAAGLQAQTAADVAALARGGVPAAVQAVRGAGRSVGEVLAECINFYNPGAIVLGGELAEASHHLLAGLRETAFARSLPMATRDLVVGPARLGADAGTIGAAVMAIEHVLAEEYVDRAAHRDNGG</sequence>
<evidence type="ECO:0000313" key="2">
    <source>
        <dbReference type="EMBL" id="MDA0138628.1"/>
    </source>
</evidence>
<gene>
    <name evidence="2" type="ORF">OJ962_14085</name>
</gene>
<evidence type="ECO:0000313" key="3">
    <source>
        <dbReference type="Proteomes" id="UP001147700"/>
    </source>
</evidence>
<dbReference type="Proteomes" id="UP001147700">
    <property type="component" value="Unassembled WGS sequence"/>
</dbReference>
<dbReference type="PANTHER" id="PTHR18964">
    <property type="entry name" value="ROK (REPRESSOR, ORF, KINASE) FAMILY"/>
    <property type="match status" value="1"/>
</dbReference>
<dbReference type="Gene3D" id="3.30.420.40">
    <property type="match status" value="2"/>
</dbReference>
<dbReference type="EMBL" id="JAPCID010000017">
    <property type="protein sequence ID" value="MDA0138628.1"/>
    <property type="molecule type" value="Genomic_DNA"/>
</dbReference>
<name>A0ABT4RJI1_9ACTN</name>
<comment type="caution">
    <text evidence="2">The sequence shown here is derived from an EMBL/GenBank/DDBJ whole genome shotgun (WGS) entry which is preliminary data.</text>
</comment>
<dbReference type="PANTHER" id="PTHR18964:SF173">
    <property type="entry name" value="GLUCOKINASE"/>
    <property type="match status" value="1"/>
</dbReference>
<dbReference type="InterPro" id="IPR043129">
    <property type="entry name" value="ATPase_NBD"/>
</dbReference>
<proteinExistence type="inferred from homology"/>
<dbReference type="SUPFAM" id="SSF53067">
    <property type="entry name" value="Actin-like ATPase domain"/>
    <property type="match status" value="1"/>
</dbReference>
<organism evidence="2 3">
    <name type="scientific">Solirubrobacter deserti</name>
    <dbReference type="NCBI Taxonomy" id="2282478"/>
    <lineage>
        <taxon>Bacteria</taxon>
        <taxon>Bacillati</taxon>
        <taxon>Actinomycetota</taxon>
        <taxon>Thermoleophilia</taxon>
        <taxon>Solirubrobacterales</taxon>
        <taxon>Solirubrobacteraceae</taxon>
        <taxon>Solirubrobacter</taxon>
    </lineage>
</organism>
<dbReference type="Pfam" id="PF00480">
    <property type="entry name" value="ROK"/>
    <property type="match status" value="1"/>
</dbReference>
<evidence type="ECO:0000256" key="1">
    <source>
        <dbReference type="ARBA" id="ARBA00006479"/>
    </source>
</evidence>
<comment type="similarity">
    <text evidence="1">Belongs to the ROK (NagC/XylR) family.</text>
</comment>
<dbReference type="InterPro" id="IPR000600">
    <property type="entry name" value="ROK"/>
</dbReference>
<dbReference type="RefSeq" id="WP_270006409.1">
    <property type="nucleotide sequence ID" value="NZ_JAPCID010000017.1"/>
</dbReference>
<protein>
    <submittedName>
        <fullName evidence="2">ROK family protein</fullName>
    </submittedName>
</protein>
<accession>A0ABT4RJI1</accession>
<keyword evidence="3" id="KW-1185">Reference proteome</keyword>